<organism evidence="1 2">
    <name type="scientific">Pseudanabaena catenata USMAC16</name>
    <dbReference type="NCBI Taxonomy" id="1855837"/>
    <lineage>
        <taxon>Bacteria</taxon>
        <taxon>Bacillati</taxon>
        <taxon>Cyanobacteriota</taxon>
        <taxon>Cyanophyceae</taxon>
        <taxon>Pseudanabaenales</taxon>
        <taxon>Pseudanabaenaceae</taxon>
        <taxon>Pseudanabaena</taxon>
    </lineage>
</organism>
<dbReference type="InterPro" id="IPR025633">
    <property type="entry name" value="DUF4291"/>
</dbReference>
<evidence type="ECO:0000313" key="1">
    <source>
        <dbReference type="EMBL" id="MDG3494922.1"/>
    </source>
</evidence>
<evidence type="ECO:0000313" key="2">
    <source>
        <dbReference type="Proteomes" id="UP001152872"/>
    </source>
</evidence>
<comment type="caution">
    <text evidence="1">The sequence shown here is derived from an EMBL/GenBank/DDBJ whole genome shotgun (WGS) entry which is preliminary data.</text>
</comment>
<accession>A0A9X4RI61</accession>
<dbReference type="Pfam" id="PF14124">
    <property type="entry name" value="DUF4291"/>
    <property type="match status" value="1"/>
</dbReference>
<dbReference type="Proteomes" id="UP001152872">
    <property type="component" value="Unassembled WGS sequence"/>
</dbReference>
<gene>
    <name evidence="1" type="ORF">FEV09_10170</name>
</gene>
<dbReference type="EMBL" id="VBTY01000070">
    <property type="protein sequence ID" value="MDG3494922.1"/>
    <property type="molecule type" value="Genomic_DNA"/>
</dbReference>
<protein>
    <submittedName>
        <fullName evidence="1">DUF4291 domain-containing protein</fullName>
    </submittedName>
</protein>
<dbReference type="RefSeq" id="WP_009627025.1">
    <property type="nucleotide sequence ID" value="NZ_VBTY01000070.1"/>
</dbReference>
<dbReference type="PANTHER" id="PTHR38567">
    <property type="entry name" value="DUF4291 DOMAIN-CONTAINING PROTEIN"/>
    <property type="match status" value="1"/>
</dbReference>
<sequence length="212" mass="24501">MKVQTERYLNQKDRWQPSGRVILAQYDVDSIVVYQAYPPAIGHFAANHGYFGGDFKFSRMTWIKPNFLWMMYRSGWGTKEGQEVTLAIRIQRSAFDSILSQAVHSTNIPEIYENQQAWSDAVKASPIRLQWDPDHSPTGEKLQRRAIQLGLQGEVAIKYSREWIVNIEDISEFVAEQRQHVIAKNYDVLLTPSEYAYKVDDLETAKKLQLSS</sequence>
<dbReference type="AlphaFoldDB" id="A0A9X4RI61"/>
<name>A0A9X4RI61_9CYAN</name>
<reference evidence="1" key="1">
    <citation type="submission" date="2019-05" db="EMBL/GenBank/DDBJ databases">
        <title>Whole genome sequencing of Pseudanabaena catenata USMAC16.</title>
        <authorList>
            <person name="Khan Z."/>
            <person name="Omar W.M."/>
            <person name="Convey P."/>
            <person name="Merican F."/>
            <person name="Najimudin N."/>
        </authorList>
    </citation>
    <scope>NUCLEOTIDE SEQUENCE</scope>
    <source>
        <strain evidence="1">USMAC16</strain>
    </source>
</reference>
<keyword evidence="2" id="KW-1185">Reference proteome</keyword>
<dbReference type="PANTHER" id="PTHR38567:SF1">
    <property type="entry name" value="DUF4291 DOMAIN-CONTAINING PROTEIN"/>
    <property type="match status" value="1"/>
</dbReference>
<proteinExistence type="predicted"/>